<sequence>LARTLGADVPAELVFPAHAASASASPDDDASPKRRSRSLDASPPQPQREAEAAAEAHDAHTWVTGNGLWTGEWNRRDIKEVQQQLRTLRLR</sequence>
<accession>A0A2H3JPQ2</accession>
<dbReference type="EMBL" id="KB468124">
    <property type="protein sequence ID" value="PCH41893.1"/>
    <property type="molecule type" value="Genomic_DNA"/>
</dbReference>
<evidence type="ECO:0000256" key="1">
    <source>
        <dbReference type="SAM" id="MobiDB-lite"/>
    </source>
</evidence>
<reference evidence="2 3" key="1">
    <citation type="journal article" date="2012" name="Science">
        <title>The Paleozoic origin of enzymatic lignin decomposition reconstructed from 31 fungal genomes.</title>
        <authorList>
            <person name="Floudas D."/>
            <person name="Binder M."/>
            <person name="Riley R."/>
            <person name="Barry K."/>
            <person name="Blanchette R.A."/>
            <person name="Henrissat B."/>
            <person name="Martinez A.T."/>
            <person name="Otillar R."/>
            <person name="Spatafora J.W."/>
            <person name="Yadav J.S."/>
            <person name="Aerts A."/>
            <person name="Benoit I."/>
            <person name="Boyd A."/>
            <person name="Carlson A."/>
            <person name="Copeland A."/>
            <person name="Coutinho P.M."/>
            <person name="de Vries R.P."/>
            <person name="Ferreira P."/>
            <person name="Findley K."/>
            <person name="Foster B."/>
            <person name="Gaskell J."/>
            <person name="Glotzer D."/>
            <person name="Gorecki P."/>
            <person name="Heitman J."/>
            <person name="Hesse C."/>
            <person name="Hori C."/>
            <person name="Igarashi K."/>
            <person name="Jurgens J.A."/>
            <person name="Kallen N."/>
            <person name="Kersten P."/>
            <person name="Kohler A."/>
            <person name="Kuees U."/>
            <person name="Kumar T.K.A."/>
            <person name="Kuo A."/>
            <person name="LaButti K."/>
            <person name="Larrondo L.F."/>
            <person name="Lindquist E."/>
            <person name="Ling A."/>
            <person name="Lombard V."/>
            <person name="Lucas S."/>
            <person name="Lundell T."/>
            <person name="Martin R."/>
            <person name="McLaughlin D.J."/>
            <person name="Morgenstern I."/>
            <person name="Morin E."/>
            <person name="Murat C."/>
            <person name="Nagy L.G."/>
            <person name="Nolan M."/>
            <person name="Ohm R.A."/>
            <person name="Patyshakuliyeva A."/>
            <person name="Rokas A."/>
            <person name="Ruiz-Duenas F.J."/>
            <person name="Sabat G."/>
            <person name="Salamov A."/>
            <person name="Samejima M."/>
            <person name="Schmutz J."/>
            <person name="Slot J.C."/>
            <person name="St John F."/>
            <person name="Stenlid J."/>
            <person name="Sun H."/>
            <person name="Sun S."/>
            <person name="Syed K."/>
            <person name="Tsang A."/>
            <person name="Wiebenga A."/>
            <person name="Young D."/>
            <person name="Pisabarro A."/>
            <person name="Eastwood D.C."/>
            <person name="Martin F."/>
            <person name="Cullen D."/>
            <person name="Grigoriev I.V."/>
            <person name="Hibbett D.S."/>
        </authorList>
    </citation>
    <scope>NUCLEOTIDE SEQUENCE [LARGE SCALE GENOMIC DNA]</scope>
    <source>
        <strain evidence="2 3">MD-104</strain>
    </source>
</reference>
<dbReference type="Proteomes" id="UP000218811">
    <property type="component" value="Unassembled WGS sequence"/>
</dbReference>
<feature type="compositionally biased region" description="Basic and acidic residues" evidence="1">
    <location>
        <begin position="48"/>
        <end position="60"/>
    </location>
</feature>
<evidence type="ECO:0000313" key="2">
    <source>
        <dbReference type="EMBL" id="PCH41893.1"/>
    </source>
</evidence>
<dbReference type="OrthoDB" id="3215907at2759"/>
<keyword evidence="3" id="KW-1185">Reference proteome</keyword>
<feature type="non-terminal residue" evidence="2">
    <location>
        <position position="1"/>
    </location>
</feature>
<proteinExistence type="predicted"/>
<evidence type="ECO:0000313" key="3">
    <source>
        <dbReference type="Proteomes" id="UP000218811"/>
    </source>
</evidence>
<feature type="region of interest" description="Disordered" evidence="1">
    <location>
        <begin position="17"/>
        <end position="61"/>
    </location>
</feature>
<name>A0A2H3JPQ2_WOLCO</name>
<protein>
    <submittedName>
        <fullName evidence="2">Uncharacterized protein</fullName>
    </submittedName>
</protein>
<organism evidence="2 3">
    <name type="scientific">Wolfiporia cocos (strain MD-104)</name>
    <name type="common">Brown rot fungus</name>
    <dbReference type="NCBI Taxonomy" id="742152"/>
    <lineage>
        <taxon>Eukaryota</taxon>
        <taxon>Fungi</taxon>
        <taxon>Dikarya</taxon>
        <taxon>Basidiomycota</taxon>
        <taxon>Agaricomycotina</taxon>
        <taxon>Agaricomycetes</taxon>
        <taxon>Polyporales</taxon>
        <taxon>Phaeolaceae</taxon>
        <taxon>Wolfiporia</taxon>
    </lineage>
</organism>
<dbReference type="AlphaFoldDB" id="A0A2H3JPQ2"/>
<gene>
    <name evidence="2" type="ORF">WOLCODRAFT_151928</name>
</gene>